<proteinExistence type="predicted"/>
<name>A0ABD5VN89_9EURY</name>
<evidence type="ECO:0000313" key="3">
    <source>
        <dbReference type="Proteomes" id="UP001596395"/>
    </source>
</evidence>
<feature type="transmembrane region" description="Helical" evidence="1">
    <location>
        <begin position="73"/>
        <end position="97"/>
    </location>
</feature>
<dbReference type="EMBL" id="JBHSXN010000006">
    <property type="protein sequence ID" value="MFC6955511.1"/>
    <property type="molecule type" value="Genomic_DNA"/>
</dbReference>
<evidence type="ECO:0000256" key="1">
    <source>
        <dbReference type="SAM" id="Phobius"/>
    </source>
</evidence>
<gene>
    <name evidence="2" type="ORF">ACFQGB_21840</name>
</gene>
<dbReference type="AlphaFoldDB" id="A0ABD5VN89"/>
<protein>
    <submittedName>
        <fullName evidence="2">Uncharacterized protein</fullName>
    </submittedName>
</protein>
<reference evidence="2 3" key="1">
    <citation type="journal article" date="2019" name="Int. J. Syst. Evol. Microbiol.">
        <title>The Global Catalogue of Microorganisms (GCM) 10K type strain sequencing project: providing services to taxonomists for standard genome sequencing and annotation.</title>
        <authorList>
            <consortium name="The Broad Institute Genomics Platform"/>
            <consortium name="The Broad Institute Genome Sequencing Center for Infectious Disease"/>
            <person name="Wu L."/>
            <person name="Ma J."/>
        </authorList>
    </citation>
    <scope>NUCLEOTIDE SEQUENCE [LARGE SCALE GENOMIC DNA]</scope>
    <source>
        <strain evidence="2 3">GX26</strain>
    </source>
</reference>
<evidence type="ECO:0000313" key="2">
    <source>
        <dbReference type="EMBL" id="MFC6955511.1"/>
    </source>
</evidence>
<accession>A0ABD5VN89</accession>
<keyword evidence="3" id="KW-1185">Reference proteome</keyword>
<sequence length="109" mass="11049">MRERSRTRSSRTALAAATATAAGAALVLLTFLRGGCTDVLCTGDTAAAAVAFESVSLSSWVVRWQEGCNSCTASLTPVLAGVVLLSIGAVWFAGSVLPATATLSGRADE</sequence>
<keyword evidence="1" id="KW-1133">Transmembrane helix</keyword>
<dbReference type="RefSeq" id="WP_336352429.1">
    <property type="nucleotide sequence ID" value="NZ_JAZAQL010000006.1"/>
</dbReference>
<keyword evidence="1" id="KW-0472">Membrane</keyword>
<keyword evidence="1" id="KW-0812">Transmembrane</keyword>
<dbReference type="Proteomes" id="UP001596395">
    <property type="component" value="Unassembled WGS sequence"/>
</dbReference>
<comment type="caution">
    <text evidence="2">The sequence shown here is derived from an EMBL/GenBank/DDBJ whole genome shotgun (WGS) entry which is preliminary data.</text>
</comment>
<organism evidence="2 3">
    <name type="scientific">Halorubellus litoreus</name>
    <dbReference type="NCBI Taxonomy" id="755308"/>
    <lineage>
        <taxon>Archaea</taxon>
        <taxon>Methanobacteriati</taxon>
        <taxon>Methanobacteriota</taxon>
        <taxon>Stenosarchaea group</taxon>
        <taxon>Halobacteria</taxon>
        <taxon>Halobacteriales</taxon>
        <taxon>Halorubellaceae</taxon>
        <taxon>Halorubellus</taxon>
    </lineage>
</organism>